<dbReference type="InterPro" id="IPR037069">
    <property type="entry name" value="AcylCoA_DH/ox_N_sf"/>
</dbReference>
<dbReference type="InterPro" id="IPR052161">
    <property type="entry name" value="Mycobact_Acyl-CoA_DH"/>
</dbReference>
<dbReference type="Gene3D" id="1.10.540.10">
    <property type="entry name" value="Acyl-CoA dehydrogenase/oxidase, N-terminal domain"/>
    <property type="match status" value="1"/>
</dbReference>
<proteinExistence type="inferred from homology"/>
<dbReference type="PANTHER" id="PTHR43292">
    <property type="entry name" value="ACYL-COA DEHYDROGENASE"/>
    <property type="match status" value="1"/>
</dbReference>
<feature type="domain" description="Acyl-CoA dehydrogenase/oxidase C-terminal" evidence="7">
    <location>
        <begin position="245"/>
        <end position="396"/>
    </location>
</feature>
<dbReference type="PANTHER" id="PTHR43292:SF3">
    <property type="entry name" value="ACYL-COA DEHYDROGENASE FADE29"/>
    <property type="match status" value="1"/>
</dbReference>
<keyword evidence="4 6" id="KW-0274">FAD</keyword>
<dbReference type="GO" id="GO:0050660">
    <property type="term" value="F:flavin adenine dinucleotide binding"/>
    <property type="evidence" value="ECO:0007669"/>
    <property type="project" value="InterPro"/>
</dbReference>
<dbReference type="InterPro" id="IPR013786">
    <property type="entry name" value="AcylCoA_DH/ox_N"/>
</dbReference>
<feature type="domain" description="Acyl-CoA oxidase/dehydrogenase middle" evidence="8">
    <location>
        <begin position="139"/>
        <end position="233"/>
    </location>
</feature>
<evidence type="ECO:0000256" key="1">
    <source>
        <dbReference type="ARBA" id="ARBA00001974"/>
    </source>
</evidence>
<evidence type="ECO:0000256" key="3">
    <source>
        <dbReference type="ARBA" id="ARBA00022630"/>
    </source>
</evidence>
<dbReference type="EMBL" id="FZMO01000103">
    <property type="protein sequence ID" value="SNQ47500.1"/>
    <property type="molecule type" value="Genomic_DNA"/>
</dbReference>
<dbReference type="Pfam" id="PF02770">
    <property type="entry name" value="Acyl-CoA_dh_M"/>
    <property type="match status" value="1"/>
</dbReference>
<evidence type="ECO:0000256" key="4">
    <source>
        <dbReference type="ARBA" id="ARBA00022827"/>
    </source>
</evidence>
<dbReference type="SUPFAM" id="SSF56645">
    <property type="entry name" value="Acyl-CoA dehydrogenase NM domain-like"/>
    <property type="match status" value="1"/>
</dbReference>
<feature type="domain" description="Acyl-CoA dehydrogenase/oxidase N-terminal" evidence="9">
    <location>
        <begin position="17"/>
        <end position="135"/>
    </location>
</feature>
<dbReference type="Gene3D" id="2.40.110.10">
    <property type="entry name" value="Butyryl-CoA Dehydrogenase, subunit A, domain 2"/>
    <property type="match status" value="1"/>
</dbReference>
<evidence type="ECO:0000256" key="6">
    <source>
        <dbReference type="RuleBase" id="RU362125"/>
    </source>
</evidence>
<dbReference type="GO" id="GO:0016627">
    <property type="term" value="F:oxidoreductase activity, acting on the CH-CH group of donors"/>
    <property type="evidence" value="ECO:0007669"/>
    <property type="project" value="InterPro"/>
</dbReference>
<dbReference type="GO" id="GO:0005886">
    <property type="term" value="C:plasma membrane"/>
    <property type="evidence" value="ECO:0007669"/>
    <property type="project" value="TreeGrafter"/>
</dbReference>
<dbReference type="Pfam" id="PF00441">
    <property type="entry name" value="Acyl-CoA_dh_1"/>
    <property type="match status" value="1"/>
</dbReference>
<accession>A0A2I2KPB8</accession>
<evidence type="ECO:0000256" key="2">
    <source>
        <dbReference type="ARBA" id="ARBA00009347"/>
    </source>
</evidence>
<gene>
    <name evidence="10" type="primary">fadE</name>
    <name evidence="10" type="ORF">FRACA_1910006</name>
</gene>
<evidence type="ECO:0000259" key="7">
    <source>
        <dbReference type="Pfam" id="PF00441"/>
    </source>
</evidence>
<name>A0A2I2KPB8_9ACTN</name>
<reference evidence="10 11" key="1">
    <citation type="submission" date="2017-06" db="EMBL/GenBank/DDBJ databases">
        <authorList>
            <person name="Kim H.J."/>
            <person name="Triplett B.A."/>
        </authorList>
    </citation>
    <scope>NUCLEOTIDE SEQUENCE [LARGE SCALE GENOMIC DNA]</scope>
    <source>
        <strain evidence="10">FRACA_ARgP5</strain>
    </source>
</reference>
<keyword evidence="5 6" id="KW-0560">Oxidoreductase</keyword>
<dbReference type="InterPro" id="IPR009100">
    <property type="entry name" value="AcylCoA_DH/oxidase_NM_dom_sf"/>
</dbReference>
<dbReference type="InterPro" id="IPR006091">
    <property type="entry name" value="Acyl-CoA_Oxase/DH_mid-dom"/>
</dbReference>
<evidence type="ECO:0000313" key="10">
    <source>
        <dbReference type="EMBL" id="SNQ47500.1"/>
    </source>
</evidence>
<dbReference type="AlphaFoldDB" id="A0A2I2KPB8"/>
<comment type="similarity">
    <text evidence="2 6">Belongs to the acyl-CoA dehydrogenase family.</text>
</comment>
<evidence type="ECO:0000256" key="5">
    <source>
        <dbReference type="ARBA" id="ARBA00023002"/>
    </source>
</evidence>
<dbReference type="Gene3D" id="1.20.140.10">
    <property type="entry name" value="Butyryl-CoA Dehydrogenase, subunit A, domain 3"/>
    <property type="match status" value="1"/>
</dbReference>
<keyword evidence="3 6" id="KW-0285">Flavoprotein</keyword>
<dbReference type="InterPro" id="IPR036250">
    <property type="entry name" value="AcylCo_DH-like_C"/>
</dbReference>
<dbReference type="Proteomes" id="UP000234331">
    <property type="component" value="Unassembled WGS sequence"/>
</dbReference>
<dbReference type="EC" id="1.3.99.-" evidence="10"/>
<sequence length="402" mass="43753">MRLTTDGVDRVDLTYPPEAEEFRAELRAWLAASVPAAWTAPGFWGSLDEDAAFDLRRDWERGKALAGFGGIDWPVEYGGRGGTPAMAAIADEELVRARAPRSVNTLGLTFLAPTVMAVGTSAQKTEIIGPMLRNEVIWCQGFSEPDAGSDLAALRTHGERDGDVFVVNGQKVWTTFAGRGDRIFTLVRTEPGSSRHRGLSLLLVDMRAPGVEVRPIRQLSGVSEFGEVFFTDVRVPASACVGGLGNGWATAMLLLSFERGGSALGQYTAFRRAYDQIVDVARALGRDGDPVLRDRLAARLVELECLRYHALHVLTEVERGGDLGAASSVTKLQWSQAYQGLFETFDEVLGADVALTRPLADLDLTDLRRESFWTRSVTIWGGSSQVQRSIVAERVLGLPRGS</sequence>
<evidence type="ECO:0000259" key="9">
    <source>
        <dbReference type="Pfam" id="PF02771"/>
    </source>
</evidence>
<comment type="cofactor">
    <cofactor evidence="1 6">
        <name>FAD</name>
        <dbReference type="ChEBI" id="CHEBI:57692"/>
    </cofactor>
</comment>
<protein>
    <submittedName>
        <fullName evidence="10">Putative acyl-CoA dehydrogenase FadE17</fullName>
        <ecNumber evidence="10">1.3.99.-</ecNumber>
    </submittedName>
</protein>
<dbReference type="InterPro" id="IPR009075">
    <property type="entry name" value="AcylCo_DH/oxidase_C"/>
</dbReference>
<dbReference type="InterPro" id="IPR046373">
    <property type="entry name" value="Acyl-CoA_Oxase/DH_mid-dom_sf"/>
</dbReference>
<dbReference type="SUPFAM" id="SSF47203">
    <property type="entry name" value="Acyl-CoA dehydrogenase C-terminal domain-like"/>
    <property type="match status" value="1"/>
</dbReference>
<keyword evidence="11" id="KW-1185">Reference proteome</keyword>
<dbReference type="Pfam" id="PF02771">
    <property type="entry name" value="Acyl-CoA_dh_N"/>
    <property type="match status" value="1"/>
</dbReference>
<evidence type="ECO:0000259" key="8">
    <source>
        <dbReference type="Pfam" id="PF02770"/>
    </source>
</evidence>
<evidence type="ECO:0000313" key="11">
    <source>
        <dbReference type="Proteomes" id="UP000234331"/>
    </source>
</evidence>
<organism evidence="10 11">
    <name type="scientific">Frankia canadensis</name>
    <dbReference type="NCBI Taxonomy" id="1836972"/>
    <lineage>
        <taxon>Bacteria</taxon>
        <taxon>Bacillati</taxon>
        <taxon>Actinomycetota</taxon>
        <taxon>Actinomycetes</taxon>
        <taxon>Frankiales</taxon>
        <taxon>Frankiaceae</taxon>
        <taxon>Frankia</taxon>
    </lineage>
</organism>